<protein>
    <submittedName>
        <fullName evidence="1">Uncharacterized protein</fullName>
    </submittedName>
</protein>
<name>A0ACC3CAX6_PYRYE</name>
<comment type="caution">
    <text evidence="1">The sequence shown here is derived from an EMBL/GenBank/DDBJ whole genome shotgun (WGS) entry which is preliminary data.</text>
</comment>
<organism evidence="1 2">
    <name type="scientific">Pyropia yezoensis</name>
    <name type="common">Susabi-nori</name>
    <name type="synonym">Porphyra yezoensis</name>
    <dbReference type="NCBI Taxonomy" id="2788"/>
    <lineage>
        <taxon>Eukaryota</taxon>
        <taxon>Rhodophyta</taxon>
        <taxon>Bangiophyceae</taxon>
        <taxon>Bangiales</taxon>
        <taxon>Bangiaceae</taxon>
        <taxon>Pyropia</taxon>
    </lineage>
</organism>
<evidence type="ECO:0000313" key="1">
    <source>
        <dbReference type="EMBL" id="KAK1867314.1"/>
    </source>
</evidence>
<proteinExistence type="predicted"/>
<keyword evidence="2" id="KW-1185">Reference proteome</keyword>
<dbReference type="EMBL" id="CM020620">
    <property type="protein sequence ID" value="KAK1867314.1"/>
    <property type="molecule type" value="Genomic_DNA"/>
</dbReference>
<dbReference type="Proteomes" id="UP000798662">
    <property type="component" value="Chromosome 3"/>
</dbReference>
<evidence type="ECO:0000313" key="2">
    <source>
        <dbReference type="Proteomes" id="UP000798662"/>
    </source>
</evidence>
<sequence>MASAAAGAAAVVCTLRGDGAGPPPPPPIAPPPLLPRWPAARLNGQGVCARGAHHRRRRRCRRRCRRCRRCRCRCRRFRGWVRARPPALSRPRLEARPQGSPPARGSPPIGGGPPIGGLPSLSPPPESPLIYGRVAQQRQLPPPLLRPPAPVLHPPLAPFTLPHRACPCAPGRVRAHLDVPASRGGDGGMGGGGGQGEPRAPAAGRPPPRARPRGARLASPRFPPRWAAVALAECVHQLVGVGRGEGEVEGSGAGGGGGGQGSHCVRSSRWTGPPGVYTPRPAMNSRPASKGGGSAGGGGGTRALTTGFRRPPPTALIYHRSHRRRVLYRRPDPVGGQLRVRRSHYYPPQHPRQGGAFPRIALVITPTLPSSSCRLPAQPHLPSPHVIFSAPAHGASRVRWWPAGIPSAALALRPGDGRPCRFSGRRLHRVCGVGSIDGDLAAADAVGGSARWLGAYSDCEPVIALLAAGGAGQ</sequence>
<gene>
    <name evidence="1" type="ORF">I4F81_009821</name>
</gene>
<accession>A0ACC3CAX6</accession>
<reference evidence="1" key="1">
    <citation type="submission" date="2019-11" db="EMBL/GenBank/DDBJ databases">
        <title>Nori genome reveals adaptations in red seaweeds to the harsh intertidal environment.</title>
        <authorList>
            <person name="Wang D."/>
            <person name="Mao Y."/>
        </authorList>
    </citation>
    <scope>NUCLEOTIDE SEQUENCE</scope>
    <source>
        <tissue evidence="1">Gametophyte</tissue>
    </source>
</reference>